<evidence type="ECO:0000256" key="3">
    <source>
        <dbReference type="PROSITE-ProRule" id="PRU00339"/>
    </source>
</evidence>
<keyword evidence="2 3" id="KW-0802">TPR repeat</keyword>
<proteinExistence type="predicted"/>
<dbReference type="InterPro" id="IPR019734">
    <property type="entry name" value="TPR_rpt"/>
</dbReference>
<keyword evidence="1" id="KW-0677">Repeat</keyword>
<accession>A0A1S7LHX2</accession>
<organism evidence="4">
    <name type="scientific">Magnetococcus massalia (strain MO-1)</name>
    <dbReference type="NCBI Taxonomy" id="451514"/>
    <lineage>
        <taxon>Bacteria</taxon>
        <taxon>Pseudomonadati</taxon>
        <taxon>Pseudomonadota</taxon>
        <taxon>Magnetococcia</taxon>
        <taxon>Magnetococcales</taxon>
        <taxon>Magnetococcaceae</taxon>
        <taxon>Magnetococcus</taxon>
    </lineage>
</organism>
<dbReference type="SUPFAM" id="SSF48452">
    <property type="entry name" value="TPR-like"/>
    <property type="match status" value="2"/>
</dbReference>
<dbReference type="PANTHER" id="PTHR45641:SF19">
    <property type="entry name" value="NEPHROCYSTIN-3"/>
    <property type="match status" value="1"/>
</dbReference>
<dbReference type="PANTHER" id="PTHR45641">
    <property type="entry name" value="TETRATRICOPEPTIDE REPEAT PROTEIN (AFU_ORTHOLOGUE AFUA_6G03870)"/>
    <property type="match status" value="1"/>
</dbReference>
<protein>
    <submittedName>
        <fullName evidence="4">Uncharacterized protein</fullName>
    </submittedName>
</protein>
<feature type="repeat" description="TPR" evidence="3">
    <location>
        <begin position="311"/>
        <end position="344"/>
    </location>
</feature>
<dbReference type="Pfam" id="PF13424">
    <property type="entry name" value="TPR_12"/>
    <property type="match status" value="3"/>
</dbReference>
<dbReference type="SMART" id="SM00028">
    <property type="entry name" value="TPR"/>
    <property type="match status" value="5"/>
</dbReference>
<dbReference type="EMBL" id="LO017727">
    <property type="protein sequence ID" value="CRH05481.1"/>
    <property type="molecule type" value="Genomic_DNA"/>
</dbReference>
<evidence type="ECO:0000256" key="2">
    <source>
        <dbReference type="ARBA" id="ARBA00022803"/>
    </source>
</evidence>
<dbReference type="AlphaFoldDB" id="A0A1S7LHX2"/>
<evidence type="ECO:0000313" key="4">
    <source>
        <dbReference type="EMBL" id="CRH05481.1"/>
    </source>
</evidence>
<feature type="repeat" description="TPR" evidence="3">
    <location>
        <begin position="227"/>
        <end position="260"/>
    </location>
</feature>
<dbReference type="Gene3D" id="1.25.40.10">
    <property type="entry name" value="Tetratricopeptide repeat domain"/>
    <property type="match status" value="2"/>
</dbReference>
<reference evidence="4" key="1">
    <citation type="submission" date="2015-04" db="EMBL/GenBank/DDBJ databases">
        <authorList>
            <person name="Syromyatnikov M.Y."/>
            <person name="Popov V.N."/>
        </authorList>
    </citation>
    <scope>NUCLEOTIDE SEQUENCE</scope>
    <source>
        <strain evidence="4">MO-1</strain>
    </source>
</reference>
<dbReference type="PROSITE" id="PS50005">
    <property type="entry name" value="TPR"/>
    <property type="match status" value="2"/>
</dbReference>
<evidence type="ECO:0000256" key="1">
    <source>
        <dbReference type="ARBA" id="ARBA00022737"/>
    </source>
</evidence>
<gene>
    <name evidence="4" type="ORF">MAGMO_1290</name>
</gene>
<name>A0A1S7LHX2_MAGMO</name>
<sequence length="469" mass="52116">MSQKQEQFATLLTSHRDGLYKQLVQMKEEDASRIGFSQELGDLNFALSDIPQTYQRYQLMVEQIIDGMAQGDAAFFKGAIDGLKADDIDTTMQQLMELEEKSEEQPLKSQIAFIQGLVTEAVLHLSLALGHFERAIAQNPDELEWLHRAAALASRLHQKEPSIQWAKQAVELAKKAHGPQSVEAAKQLNLLANCLGRTGELAEATEQHKAIEEILKQQGGDEPLLMAETLTNLGQLYQKQEMLEAAERSFNQALEIYRNQPAASPLAMASCLRGLGILSGRLERADQAEENFIEALDLRKQALGEKHPEVGDLFNDLGVVYRHQQRFAEAVEMFRADMEISRESLGERHPSIADSLLNIAGLYHQQGKLDETEKTLIEAGALYQATLGPGHPFVGQTLAQLGELKLREMGDSEQGCRLLVLARDIYQKSLPAEHPEKMRLELLVQQLCPEAAAEAEAAAAQQELNPDIP</sequence>
<dbReference type="InterPro" id="IPR011990">
    <property type="entry name" value="TPR-like_helical_dom_sf"/>
</dbReference>